<feature type="compositionally biased region" description="Polar residues" evidence="1">
    <location>
        <begin position="38"/>
        <end position="48"/>
    </location>
</feature>
<name>A0ABP7VDD5_9ACTN</name>
<protein>
    <submittedName>
        <fullName evidence="2">Uncharacterized protein</fullName>
    </submittedName>
</protein>
<evidence type="ECO:0000313" key="3">
    <source>
        <dbReference type="Proteomes" id="UP001499984"/>
    </source>
</evidence>
<comment type="caution">
    <text evidence="2">The sequence shown here is derived from an EMBL/GenBank/DDBJ whole genome shotgun (WGS) entry which is preliminary data.</text>
</comment>
<feature type="region of interest" description="Disordered" evidence="1">
    <location>
        <begin position="1"/>
        <end position="66"/>
    </location>
</feature>
<evidence type="ECO:0000256" key="1">
    <source>
        <dbReference type="SAM" id="MobiDB-lite"/>
    </source>
</evidence>
<dbReference type="EMBL" id="BAAAZY010000011">
    <property type="protein sequence ID" value="GAA4064547.1"/>
    <property type="molecule type" value="Genomic_DNA"/>
</dbReference>
<proteinExistence type="predicted"/>
<keyword evidence="3" id="KW-1185">Reference proteome</keyword>
<organism evidence="2 3">
    <name type="scientific">Streptomyces shaanxiensis</name>
    <dbReference type="NCBI Taxonomy" id="653357"/>
    <lineage>
        <taxon>Bacteria</taxon>
        <taxon>Bacillati</taxon>
        <taxon>Actinomycetota</taxon>
        <taxon>Actinomycetes</taxon>
        <taxon>Kitasatosporales</taxon>
        <taxon>Streptomycetaceae</taxon>
        <taxon>Streptomyces</taxon>
    </lineage>
</organism>
<sequence length="85" mass="9544">MHIDRDHPVARAGGIRAPHPVEQLLPTDRPARSKQESGQESLFTNRPEFQTRAAPPSLERPQQSESELLICIRGQLTRDRHAGSL</sequence>
<accession>A0ABP7VDD5</accession>
<dbReference type="Proteomes" id="UP001499984">
    <property type="component" value="Unassembled WGS sequence"/>
</dbReference>
<gene>
    <name evidence="2" type="ORF">GCM10022233_43560</name>
</gene>
<reference evidence="3" key="1">
    <citation type="journal article" date="2019" name="Int. J. Syst. Evol. Microbiol.">
        <title>The Global Catalogue of Microorganisms (GCM) 10K type strain sequencing project: providing services to taxonomists for standard genome sequencing and annotation.</title>
        <authorList>
            <consortium name="The Broad Institute Genomics Platform"/>
            <consortium name="The Broad Institute Genome Sequencing Center for Infectious Disease"/>
            <person name="Wu L."/>
            <person name="Ma J."/>
        </authorList>
    </citation>
    <scope>NUCLEOTIDE SEQUENCE [LARGE SCALE GENOMIC DNA]</scope>
    <source>
        <strain evidence="3">JCM 16925</strain>
    </source>
</reference>
<evidence type="ECO:0000313" key="2">
    <source>
        <dbReference type="EMBL" id="GAA4064547.1"/>
    </source>
</evidence>